<dbReference type="InterPro" id="IPR006935">
    <property type="entry name" value="Helicase/UvrB_N"/>
</dbReference>
<evidence type="ECO:0008006" key="6">
    <source>
        <dbReference type="Google" id="ProtNLM"/>
    </source>
</evidence>
<reference evidence="4 5" key="1">
    <citation type="submission" date="2019-08" db="EMBL/GenBank/DDBJ databases">
        <title>Seonamhaeicola sediminis sp. nov., isolated from marine sediment.</title>
        <authorList>
            <person name="Cao W.R."/>
        </authorList>
    </citation>
    <scope>NUCLEOTIDE SEQUENCE [LARGE SCALE GENOMIC DNA]</scope>
    <source>
        <strain evidence="4 5">B011</strain>
    </source>
</reference>
<sequence length="994" mass="115622">MPIKVYRNKFEHVHENIFFRKLALELIERYKYSKGQYAFIGNPVITDQDGQRVAPDALFISSSSFVIIDFKNYSGELELPEPENFQVENWTINGKSVKGGNQKNPYIQLSKHKQKIGDYIIFNKAKFLSKNSKFHTRFIDCVVSFTSEVSISGGIPNEDKNWFFITDKNTVLPTLEDITSTRINLSDGDLERLAHLFSTTLWNPEDKFKVDEEQDLKSEIKYSLTAEQNNVFAEVEKFLKNDEQQILILSGSFSCGKTFLINHIINNIPKNTIKGCEVLAPHNRIARNVRKQVESVNTLYSYVFKFSEEIEVEVNDKELEIELENDESEGELTDTKLIFNIRENNDPESYLYIVDEAHHLTDSGFISDNIQFGTGYLLSDFLTFANIAESKRKIIFVGDSYRLGYGSYEESALCSSYLKSNYFLDCKELEIPPYPPTNNNIVKQAFKIRGQIIKDQYNQLELIDSDLVKVSKSGSHLKESMAKHFGNELYNTKILSYSNDNISQSNNWVRKNVLNKNNELEKGDILLIENDVVVAPDNPFAVPQRIFKGEFAEVITVGDEIEPITLPFKGRKPVVIKYRELRLKLIERNLEVSVLSNLNYWVSKDISKEEYIAQRIYISRKIGEQIKEEKNSSEDWREFKLSQKYLRFENTVKELTDAEARGEQVKTKLKEAKAGINRLEKQFWKKRRIELNREIKFHDKYINALNLNYGYALTVHKAQSYKWKNIFFNLNPDGRGTSNKQYFKWVYSGIGCAVKRLFLINPPYITPYSKLEWRDNHNCTVKNENSDFFPFTEETPVRLIDKPKSFEDKDDVLYHFYCWISRELASLGVIVNSVLHHNYAEHYNIENSKGDRGKLIIYYDGQNRFKRHQIVTSTNDEFKKEVDEFLTMMKSNSINLYNSGLNFSDALFEKLYDHIKSDLESKNIELVSVKEGKFSDRFIFKSDDDLLMLDVFLNSEGFLTTVYPIKCNSASLYDELKIIFYDFIDKNGKSITES</sequence>
<dbReference type="GO" id="GO:0005524">
    <property type="term" value="F:ATP binding"/>
    <property type="evidence" value="ECO:0007669"/>
    <property type="project" value="InterPro"/>
</dbReference>
<dbReference type="InterPro" id="IPR011528">
    <property type="entry name" value="NERD"/>
</dbReference>
<dbReference type="SUPFAM" id="SSF52540">
    <property type="entry name" value="P-loop containing nucleoside triphosphate hydrolases"/>
    <property type="match status" value="2"/>
</dbReference>
<comment type="caution">
    <text evidence="4">The sequence shown here is derived from an EMBL/GenBank/DDBJ whole genome shotgun (WGS) entry which is preliminary data.</text>
</comment>
<organism evidence="4 5">
    <name type="scientific">Seonamhaeicola marinus</name>
    <dbReference type="NCBI Taxonomy" id="1912246"/>
    <lineage>
        <taxon>Bacteria</taxon>
        <taxon>Pseudomonadati</taxon>
        <taxon>Bacteroidota</taxon>
        <taxon>Flavobacteriia</taxon>
        <taxon>Flavobacteriales</taxon>
        <taxon>Flavobacteriaceae</taxon>
    </lineage>
</organism>
<dbReference type="InterPro" id="IPR027417">
    <property type="entry name" value="P-loop_NTPase"/>
</dbReference>
<keyword evidence="5" id="KW-1185">Reference proteome</keyword>
<dbReference type="Pfam" id="PF08378">
    <property type="entry name" value="NERD"/>
    <property type="match status" value="1"/>
</dbReference>
<dbReference type="InterPro" id="IPR054572">
    <property type="entry name" value="TBP-TOTE"/>
</dbReference>
<dbReference type="OrthoDB" id="9763659at2"/>
<dbReference type="Gene3D" id="3.40.50.300">
    <property type="entry name" value="P-loop containing nucleotide triphosphate hydrolases"/>
    <property type="match status" value="2"/>
</dbReference>
<evidence type="ECO:0000313" key="4">
    <source>
        <dbReference type="EMBL" id="TYA69979.1"/>
    </source>
</evidence>
<proteinExistence type="predicted"/>
<dbReference type="Pfam" id="PF22721">
    <property type="entry name" value="TBP-TOTE"/>
    <property type="match status" value="2"/>
</dbReference>
<dbReference type="EMBL" id="VSDQ01000729">
    <property type="protein sequence ID" value="TYA69979.1"/>
    <property type="molecule type" value="Genomic_DNA"/>
</dbReference>
<feature type="domain" description="Helicase/UvrB N-terminal" evidence="1">
    <location>
        <begin position="222"/>
        <end position="363"/>
    </location>
</feature>
<evidence type="ECO:0000259" key="2">
    <source>
        <dbReference type="Pfam" id="PF08378"/>
    </source>
</evidence>
<protein>
    <recommendedName>
        <fullName evidence="6">AAA family ATPase</fullName>
    </recommendedName>
</protein>
<dbReference type="Proteomes" id="UP000323930">
    <property type="component" value="Unassembled WGS sequence"/>
</dbReference>
<dbReference type="GO" id="GO:0003677">
    <property type="term" value="F:DNA binding"/>
    <property type="evidence" value="ECO:0007669"/>
    <property type="project" value="InterPro"/>
</dbReference>
<gene>
    <name evidence="4" type="ORF">FUA24_22075</name>
</gene>
<dbReference type="GO" id="GO:0016787">
    <property type="term" value="F:hydrolase activity"/>
    <property type="evidence" value="ECO:0007669"/>
    <property type="project" value="InterPro"/>
</dbReference>
<evidence type="ECO:0000259" key="1">
    <source>
        <dbReference type="Pfam" id="PF04851"/>
    </source>
</evidence>
<accession>A0A5D0HI80</accession>
<dbReference type="AlphaFoldDB" id="A0A5D0HI80"/>
<feature type="domain" description="TATA-binding-like protein" evidence="3">
    <location>
        <begin position="909"/>
        <end position="979"/>
    </location>
</feature>
<feature type="domain" description="NERD" evidence="2">
    <location>
        <begin position="23"/>
        <end position="145"/>
    </location>
</feature>
<dbReference type="RefSeq" id="WP_148545258.1">
    <property type="nucleotide sequence ID" value="NZ_VSDQ01000729.1"/>
</dbReference>
<evidence type="ECO:0000259" key="3">
    <source>
        <dbReference type="Pfam" id="PF22721"/>
    </source>
</evidence>
<dbReference type="Pfam" id="PF04851">
    <property type="entry name" value="ResIII"/>
    <property type="match status" value="1"/>
</dbReference>
<evidence type="ECO:0000313" key="5">
    <source>
        <dbReference type="Proteomes" id="UP000323930"/>
    </source>
</evidence>
<feature type="domain" description="TATA-binding-like protein" evidence="3">
    <location>
        <begin position="812"/>
        <end position="883"/>
    </location>
</feature>
<name>A0A5D0HI80_9FLAO</name>